<feature type="region of interest" description="Disordered" evidence="1">
    <location>
        <begin position="100"/>
        <end position="122"/>
    </location>
</feature>
<evidence type="ECO:0000256" key="1">
    <source>
        <dbReference type="SAM" id="MobiDB-lite"/>
    </source>
</evidence>
<sequence>MIEPVLPTTVRGKPHVDEQHISNGILWHLRTGAPAFQFGTILFLEACFRSFCLFRHCAGGAGGKSPCNCGDGEDGCSSGSGASGDGLSIILPLSGSGLGRDVSGLSPKMPRRASTALRPASS</sequence>
<proteinExistence type="predicted"/>
<dbReference type="EMBL" id="WBWF01000001">
    <property type="protein sequence ID" value="KAB2706127.1"/>
    <property type="molecule type" value="Genomic_DNA"/>
</dbReference>
<comment type="caution">
    <text evidence="2">The sequence shown here is derived from an EMBL/GenBank/DDBJ whole genome shotgun (WGS) entry which is preliminary data.</text>
</comment>
<accession>A0AB34DQU2</accession>
<keyword evidence="3" id="KW-1185">Reference proteome</keyword>
<evidence type="ECO:0000313" key="2">
    <source>
        <dbReference type="EMBL" id="KAB2706127.1"/>
    </source>
</evidence>
<reference evidence="2 3" key="1">
    <citation type="submission" date="2019-09" db="EMBL/GenBank/DDBJ databases">
        <title>Taxonomic organization of the family Brucellaceae based on a phylogenomic approach.</title>
        <authorList>
            <person name="Leclercq S."/>
            <person name="Cloeckaert A."/>
            <person name="Zygmunt M.S."/>
        </authorList>
    </citation>
    <scope>NUCLEOTIDE SEQUENCE [LARGE SCALE GENOMIC DNA]</scope>
    <source>
        <strain evidence="2 3">LUP23</strain>
    </source>
</reference>
<protein>
    <submittedName>
        <fullName evidence="2">Transposase</fullName>
    </submittedName>
</protein>
<dbReference type="Proteomes" id="UP000435957">
    <property type="component" value="Unassembled WGS sequence"/>
</dbReference>
<evidence type="ECO:0000313" key="3">
    <source>
        <dbReference type="Proteomes" id="UP000435957"/>
    </source>
</evidence>
<dbReference type="AlphaFoldDB" id="A0AB34DQU2"/>
<name>A0AB34DQU2_9HYPH</name>
<organism evidence="2 3">
    <name type="scientific">Brucella lupini</name>
    <dbReference type="NCBI Taxonomy" id="255457"/>
    <lineage>
        <taxon>Bacteria</taxon>
        <taxon>Pseudomonadati</taxon>
        <taxon>Pseudomonadota</taxon>
        <taxon>Alphaproteobacteria</taxon>
        <taxon>Hyphomicrobiales</taxon>
        <taxon>Brucellaceae</taxon>
        <taxon>Brucella/Ochrobactrum group</taxon>
        <taxon>Brucella</taxon>
    </lineage>
</organism>
<gene>
    <name evidence="2" type="ORF">F9L03_00155</name>
</gene>